<dbReference type="InterPro" id="IPR003395">
    <property type="entry name" value="RecF/RecN/SMC_N"/>
</dbReference>
<dbReference type="SUPFAM" id="SSF52540">
    <property type="entry name" value="P-loop containing nucleoside triphosphate hydrolases"/>
    <property type="match status" value="1"/>
</dbReference>
<evidence type="ECO:0000259" key="11">
    <source>
        <dbReference type="Pfam" id="PF02463"/>
    </source>
</evidence>
<dbReference type="InterPro" id="IPR004604">
    <property type="entry name" value="DNA_recomb/repair_RecN"/>
</dbReference>
<comment type="function">
    <text evidence="1 9">May be involved in recombinational repair of damaged DNA.</text>
</comment>
<dbReference type="GO" id="GO:0006310">
    <property type="term" value="P:DNA recombination"/>
    <property type="evidence" value="ECO:0007669"/>
    <property type="project" value="InterPro"/>
</dbReference>
<feature type="domain" description="RecF/RecN/SMC N-terminal" evidence="11">
    <location>
        <begin position="1"/>
        <end position="511"/>
    </location>
</feature>
<evidence type="ECO:0000256" key="4">
    <source>
        <dbReference type="ARBA" id="ARBA00022741"/>
    </source>
</evidence>
<evidence type="ECO:0000256" key="10">
    <source>
        <dbReference type="SAM" id="Coils"/>
    </source>
</evidence>
<dbReference type="CDD" id="cd03241">
    <property type="entry name" value="ABC_RecN"/>
    <property type="match status" value="2"/>
</dbReference>
<protein>
    <recommendedName>
        <fullName evidence="3 9">DNA repair protein RecN</fullName>
    </recommendedName>
    <alternativeName>
        <fullName evidence="8 9">Recombination protein N</fullName>
    </alternativeName>
</protein>
<comment type="similarity">
    <text evidence="2 9">Belongs to the RecN family.</text>
</comment>
<dbReference type="PIRSF" id="PIRSF003128">
    <property type="entry name" value="RecN"/>
    <property type="match status" value="1"/>
</dbReference>
<name>A4J3G6_DESRM</name>
<evidence type="ECO:0000256" key="6">
    <source>
        <dbReference type="ARBA" id="ARBA00022840"/>
    </source>
</evidence>
<evidence type="ECO:0000256" key="7">
    <source>
        <dbReference type="ARBA" id="ARBA00023204"/>
    </source>
</evidence>
<dbReference type="PANTHER" id="PTHR11059:SF0">
    <property type="entry name" value="DNA REPAIR PROTEIN RECN"/>
    <property type="match status" value="1"/>
</dbReference>
<evidence type="ECO:0000256" key="8">
    <source>
        <dbReference type="ARBA" id="ARBA00033408"/>
    </source>
</evidence>
<evidence type="ECO:0000313" key="13">
    <source>
        <dbReference type="Proteomes" id="UP000001556"/>
    </source>
</evidence>
<organism evidence="12 13">
    <name type="scientific">Desulforamulus reducens (strain ATCC BAA-1160 / DSM 100696 / MI-1)</name>
    <name type="common">Desulfotomaculum reducens</name>
    <dbReference type="NCBI Taxonomy" id="349161"/>
    <lineage>
        <taxon>Bacteria</taxon>
        <taxon>Bacillati</taxon>
        <taxon>Bacillota</taxon>
        <taxon>Clostridia</taxon>
        <taxon>Eubacteriales</taxon>
        <taxon>Peptococcaceae</taxon>
        <taxon>Desulforamulus</taxon>
    </lineage>
</organism>
<gene>
    <name evidence="12" type="ordered locus">Dred_1084</name>
</gene>
<evidence type="ECO:0000256" key="9">
    <source>
        <dbReference type="PIRNR" id="PIRNR003128"/>
    </source>
</evidence>
<keyword evidence="13" id="KW-1185">Reference proteome</keyword>
<evidence type="ECO:0000256" key="2">
    <source>
        <dbReference type="ARBA" id="ARBA00009441"/>
    </source>
</evidence>
<dbReference type="FunFam" id="3.40.50.300:FF:000319">
    <property type="entry name" value="DNA repair protein RecN"/>
    <property type="match status" value="1"/>
</dbReference>
<dbReference type="PANTHER" id="PTHR11059">
    <property type="entry name" value="DNA REPAIR PROTEIN RECN"/>
    <property type="match status" value="1"/>
</dbReference>
<reference evidence="12 13" key="1">
    <citation type="submission" date="2007-03" db="EMBL/GenBank/DDBJ databases">
        <title>Complete sequence of Desulfotomaculum reducens MI-1.</title>
        <authorList>
            <consortium name="US DOE Joint Genome Institute"/>
            <person name="Copeland A."/>
            <person name="Lucas S."/>
            <person name="Lapidus A."/>
            <person name="Barry K."/>
            <person name="Detter J.C."/>
            <person name="Glavina del Rio T."/>
            <person name="Hammon N."/>
            <person name="Israni S."/>
            <person name="Dalin E."/>
            <person name="Tice H."/>
            <person name="Pitluck S."/>
            <person name="Sims D."/>
            <person name="Brettin T."/>
            <person name="Bruce D."/>
            <person name="Han C."/>
            <person name="Tapia R."/>
            <person name="Schmutz J."/>
            <person name="Larimer F."/>
            <person name="Land M."/>
            <person name="Hauser L."/>
            <person name="Kyrpides N."/>
            <person name="Kim E."/>
            <person name="Tebo B.M."/>
            <person name="Richardson P."/>
        </authorList>
    </citation>
    <scope>NUCLEOTIDE SEQUENCE [LARGE SCALE GENOMIC DNA]</scope>
    <source>
        <strain evidence="12 13">MI-1</strain>
    </source>
</reference>
<keyword evidence="6" id="KW-0067">ATP-binding</keyword>
<dbReference type="FunFam" id="3.40.50.300:FF:000356">
    <property type="entry name" value="DNA repair protein RecN"/>
    <property type="match status" value="1"/>
</dbReference>
<evidence type="ECO:0000256" key="1">
    <source>
        <dbReference type="ARBA" id="ARBA00003618"/>
    </source>
</evidence>
<dbReference type="OrthoDB" id="9806954at2"/>
<keyword evidence="7 9" id="KW-0234">DNA repair</keyword>
<dbReference type="Pfam" id="PF02463">
    <property type="entry name" value="SMC_N"/>
    <property type="match status" value="1"/>
</dbReference>
<sequence length="565" mass="63227">MLQSLYIKNFALIDDVEVDFSDGLNVVTGETGAGKSMLIDALQVALGGRASVEFIRSGRDKATVQATFDISHLSWLKKKLEESGIDYDEDHLLILSRELNRSGKNTCRINGRPINLGIYREMGSGLIDMLGQYEQQSLLNQEKHRWLLDRLGGQEVLNQVVKVKGIYTQWKHTTAQLNEIETNARENARRFEMLTFQAKEIARADLAEDEEEELLSERRLLVNAEKITRLAGEVYDYLYGGETNVTPAVDTVGKATGALEELAEIDNNLVSLIEALKTALYQLEDVAREISSYRDQVEYNPERLDQIENRLNLIKQLKYKYGSSIKEILDYKEATLLEIDKLSNSSQQADDLKESIKGLEKQWIQQAKDLTELRQRAAKQLEEDVARELKYLEIGAMDFKVGMNPKTGVSSQGLEEIEFLIAPNPGEPLRPLQRIASGGELSRIMLALKVLLSGVDEVPTLIFDEIDTGVGGKALQAIGEKLALIGQTRQVICVTHGAQVACFADTHYLISKSVVDGHTKTTVEKLNQSGRVEELARMLAGREITDIVKDHALQMLKMSTNCTKN</sequence>
<accession>A4J3G6</accession>
<dbReference type="eggNOG" id="COG0497">
    <property type="taxonomic scope" value="Bacteria"/>
</dbReference>
<dbReference type="RefSeq" id="WP_011877445.1">
    <property type="nucleotide sequence ID" value="NC_009253.1"/>
</dbReference>
<keyword evidence="4" id="KW-0547">Nucleotide-binding</keyword>
<dbReference type="GO" id="GO:0043590">
    <property type="term" value="C:bacterial nucleoid"/>
    <property type="evidence" value="ECO:0007669"/>
    <property type="project" value="TreeGrafter"/>
</dbReference>
<feature type="coiled-coil region" evidence="10">
    <location>
        <begin position="342"/>
        <end position="384"/>
    </location>
</feature>
<dbReference type="Proteomes" id="UP000001556">
    <property type="component" value="Chromosome"/>
</dbReference>
<dbReference type="KEGG" id="drm:Dred_1084"/>
<dbReference type="AlphaFoldDB" id="A4J3G6"/>
<evidence type="ECO:0000256" key="5">
    <source>
        <dbReference type="ARBA" id="ARBA00022763"/>
    </source>
</evidence>
<evidence type="ECO:0000313" key="12">
    <source>
        <dbReference type="EMBL" id="ABO49619.1"/>
    </source>
</evidence>
<keyword evidence="10" id="KW-0175">Coiled coil</keyword>
<dbReference type="HOGENOM" id="CLU_018297_3_1_9"/>
<dbReference type="GO" id="GO:0006281">
    <property type="term" value="P:DNA repair"/>
    <property type="evidence" value="ECO:0007669"/>
    <property type="project" value="UniProtKB-KW"/>
</dbReference>
<dbReference type="STRING" id="349161.Dred_1084"/>
<dbReference type="NCBIfam" id="TIGR00634">
    <property type="entry name" value="recN"/>
    <property type="match status" value="1"/>
</dbReference>
<proteinExistence type="inferred from homology"/>
<dbReference type="InterPro" id="IPR027417">
    <property type="entry name" value="P-loop_NTPase"/>
</dbReference>
<dbReference type="GO" id="GO:0009432">
    <property type="term" value="P:SOS response"/>
    <property type="evidence" value="ECO:0007669"/>
    <property type="project" value="TreeGrafter"/>
</dbReference>
<dbReference type="GO" id="GO:0005524">
    <property type="term" value="F:ATP binding"/>
    <property type="evidence" value="ECO:0007669"/>
    <property type="project" value="UniProtKB-KW"/>
</dbReference>
<dbReference type="Gene3D" id="3.40.50.300">
    <property type="entry name" value="P-loop containing nucleotide triphosphate hydrolases"/>
    <property type="match status" value="2"/>
</dbReference>
<evidence type="ECO:0000256" key="3">
    <source>
        <dbReference type="ARBA" id="ARBA00021315"/>
    </source>
</evidence>
<dbReference type="EMBL" id="CP000612">
    <property type="protein sequence ID" value="ABO49619.1"/>
    <property type="molecule type" value="Genomic_DNA"/>
</dbReference>
<keyword evidence="5 9" id="KW-0227">DNA damage</keyword>